<name>M5CC88_THACB</name>
<evidence type="ECO:0000256" key="1">
    <source>
        <dbReference type="SAM" id="MobiDB-lite"/>
    </source>
</evidence>
<gene>
    <name evidence="2" type="ORF">BN14_07545</name>
</gene>
<protein>
    <submittedName>
        <fullName evidence="2">Uncharacterized protein</fullName>
    </submittedName>
</protein>
<reference evidence="2 3" key="1">
    <citation type="journal article" date="2013" name="J. Biotechnol.">
        <title>Establishment and interpretation of the genome sequence of the phytopathogenic fungus Rhizoctonia solani AG1-IB isolate 7/3/14.</title>
        <authorList>
            <person name="Wibberg D.W."/>
            <person name="Jelonek L.J."/>
            <person name="Rupp O.R."/>
            <person name="Hennig M.H."/>
            <person name="Eikmeyer F.E."/>
            <person name="Goesmann A.G."/>
            <person name="Hartmann A.H."/>
            <person name="Borriss R.B."/>
            <person name="Grosch R.G."/>
            <person name="Puehler A.P."/>
            <person name="Schlueter A.S."/>
        </authorList>
    </citation>
    <scope>NUCLEOTIDE SEQUENCE [LARGE SCALE GENOMIC DNA]</scope>
    <source>
        <strain evidence="3">AG1-IB / isolate 7/3/14</strain>
    </source>
</reference>
<evidence type="ECO:0000313" key="3">
    <source>
        <dbReference type="Proteomes" id="UP000012065"/>
    </source>
</evidence>
<dbReference type="EMBL" id="CAOJ01011530">
    <property type="protein sequence ID" value="CCO33467.1"/>
    <property type="molecule type" value="Genomic_DNA"/>
</dbReference>
<evidence type="ECO:0000313" key="2">
    <source>
        <dbReference type="EMBL" id="CCO33467.1"/>
    </source>
</evidence>
<dbReference type="AlphaFoldDB" id="M5CC88"/>
<feature type="region of interest" description="Disordered" evidence="1">
    <location>
        <begin position="411"/>
        <end position="433"/>
    </location>
</feature>
<feature type="compositionally biased region" description="Basic and acidic residues" evidence="1">
    <location>
        <begin position="310"/>
        <end position="326"/>
    </location>
</feature>
<sequence length="489" mass="54522">MPVYQSNAKLLFDHCMNVDFSVQNGPETMKDNLSSAANIIHFLLNASNRYWLDPKGKEGPQSLYSARAHRWWHFLASTPLAFQDFAQWHCQGFLIPPPVVSAPPSTQELHAAVLNFVLLYLANMPPVPVSSPPSSNTLSNSDKSLAMPSAETLALPPFQCANSPTPPQGLWQLLPSPSADIWQPFSFKGWNQDKIQRHREAFDLDYKQGEEEMLLSFSKDTSCSQPPALHQLLEKNTNHLINHLNCWKQTMLQEITQEVEDTIQRLLPVPAAPEPHTLSRRTFITVEDTPRAATGSGSSGNRDFLIPVKTGDESEEKGKKKVKLESPEPSRMWKVLHTPLSLGPLQLVAPDTSEHPRSPIEQVNTPHTNKVKGFIAAQPGETEEEKENRTMHNLATMMGRALSVPLQSTFRSLSQTPGPAQPKSKIPAPEKYDGKKGPAAKSFILDCKTYFFSNSSSFHLDHSHISLVLMNLKEGQPKKWGQIVINKGK</sequence>
<dbReference type="Proteomes" id="UP000012065">
    <property type="component" value="Unassembled WGS sequence"/>
</dbReference>
<proteinExistence type="predicted"/>
<accession>M5CC88</accession>
<organism evidence="2 3">
    <name type="scientific">Thanatephorus cucumeris (strain AG1-IB / isolate 7/3/14)</name>
    <name type="common">Lettuce bottom rot fungus</name>
    <name type="synonym">Rhizoctonia solani</name>
    <dbReference type="NCBI Taxonomy" id="1108050"/>
    <lineage>
        <taxon>Eukaryota</taxon>
        <taxon>Fungi</taxon>
        <taxon>Dikarya</taxon>
        <taxon>Basidiomycota</taxon>
        <taxon>Agaricomycotina</taxon>
        <taxon>Agaricomycetes</taxon>
        <taxon>Cantharellales</taxon>
        <taxon>Ceratobasidiaceae</taxon>
        <taxon>Rhizoctonia</taxon>
        <taxon>Rhizoctonia solani AG-1</taxon>
    </lineage>
</organism>
<dbReference type="HOGENOM" id="CLU_557999_0_0_1"/>
<feature type="region of interest" description="Disordered" evidence="1">
    <location>
        <begin position="290"/>
        <end position="326"/>
    </location>
</feature>
<comment type="caution">
    <text evidence="2">The sequence shown here is derived from an EMBL/GenBank/DDBJ whole genome shotgun (WGS) entry which is preliminary data.</text>
</comment>